<gene>
    <name evidence="5" type="ORF">ECRASSUSDP1_LOCUS18796</name>
</gene>
<dbReference type="GO" id="GO:0051015">
    <property type="term" value="F:actin filament binding"/>
    <property type="evidence" value="ECO:0007669"/>
    <property type="project" value="TreeGrafter"/>
</dbReference>
<evidence type="ECO:0000256" key="4">
    <source>
        <dbReference type="SAM" id="MobiDB-lite"/>
    </source>
</evidence>
<dbReference type="Gene3D" id="3.30.1140.60">
    <property type="entry name" value="F-actin capping protein, alpha subunit"/>
    <property type="match status" value="1"/>
</dbReference>
<comment type="function">
    <text evidence="3">F-actin-capping proteins bind in a Ca(2+)-independent manner to the fast growing ends of actin filaments (barbed end) thereby blocking the exchange of subunits at these ends. Unlike other capping proteins (such as gelsolin and severin), these proteins do not sever actin filaments.</text>
</comment>
<dbReference type="Proteomes" id="UP001295684">
    <property type="component" value="Unassembled WGS sequence"/>
</dbReference>
<sequence length="299" mass="33967">MSDSKTKALQYFIQEATVGELEYIIDDIGTIVGNKDFLQQPEIIQALREYQERHLNHQTLPDGTKVVVTEKGRRETEVMKEPEPEAEGEGEQLPAETDPSEFTYVDEARNIKFTLNVNSGEVKVINDAEKHHDEAVQGFKEQLAESLDKYIAGHYKELTTLGTVSVEGTDQITAHIEISCHNLNHKNFWGGEWLSRWTVTHTLGSSDFEVTGKINIHNHYFEQGNIQFELNKSFDSPTAGTVSGDAAESIIATINKLEENYQVSLEEMYEEISDNHMKNLRRKLPFTGKNFEWGVSKLM</sequence>
<dbReference type="PANTHER" id="PTHR10653">
    <property type="entry name" value="F-ACTIN-CAPPING PROTEIN SUBUNIT ALPHA"/>
    <property type="match status" value="1"/>
</dbReference>
<dbReference type="AlphaFoldDB" id="A0AAD1XSC8"/>
<proteinExistence type="inferred from homology"/>
<accession>A0AAD1XSC8</accession>
<evidence type="ECO:0000256" key="3">
    <source>
        <dbReference type="RuleBase" id="RU365077"/>
    </source>
</evidence>
<dbReference type="PRINTS" id="PR00191">
    <property type="entry name" value="FACTINCAPA"/>
</dbReference>
<dbReference type="InterPro" id="IPR002189">
    <property type="entry name" value="CapZ_alpha"/>
</dbReference>
<comment type="caution">
    <text evidence="5">The sequence shown here is derived from an EMBL/GenBank/DDBJ whole genome shotgun (WGS) entry which is preliminary data.</text>
</comment>
<dbReference type="GO" id="GO:0030036">
    <property type="term" value="P:actin cytoskeleton organization"/>
    <property type="evidence" value="ECO:0007669"/>
    <property type="project" value="TreeGrafter"/>
</dbReference>
<keyword evidence="6" id="KW-1185">Reference proteome</keyword>
<feature type="region of interest" description="Disordered" evidence="4">
    <location>
        <begin position="73"/>
        <end position="97"/>
    </location>
</feature>
<dbReference type="GO" id="GO:0008290">
    <property type="term" value="C:F-actin capping protein complex"/>
    <property type="evidence" value="ECO:0007669"/>
    <property type="project" value="UniProtKB-UniRule"/>
</dbReference>
<dbReference type="EMBL" id="CAMPGE010019051">
    <property type="protein sequence ID" value="CAI2377410.1"/>
    <property type="molecule type" value="Genomic_DNA"/>
</dbReference>
<organism evidence="5 6">
    <name type="scientific">Euplotes crassus</name>
    <dbReference type="NCBI Taxonomy" id="5936"/>
    <lineage>
        <taxon>Eukaryota</taxon>
        <taxon>Sar</taxon>
        <taxon>Alveolata</taxon>
        <taxon>Ciliophora</taxon>
        <taxon>Intramacronucleata</taxon>
        <taxon>Spirotrichea</taxon>
        <taxon>Hypotrichia</taxon>
        <taxon>Euplotida</taxon>
        <taxon>Euplotidae</taxon>
        <taxon>Moneuplotes</taxon>
    </lineage>
</organism>
<dbReference type="PANTHER" id="PTHR10653:SF0">
    <property type="entry name" value="F-ACTIN-CAPPING PROTEIN SUBUNIT ALPHA"/>
    <property type="match status" value="1"/>
</dbReference>
<comment type="similarity">
    <text evidence="3">Belongs to the F-actin-capping protein alpha subunit family.</text>
</comment>
<dbReference type="SUPFAM" id="SSF90096">
    <property type="entry name" value="Subunits of heterodimeric actin filament capping protein Capz"/>
    <property type="match status" value="1"/>
</dbReference>
<protein>
    <recommendedName>
        <fullName evidence="3">F-actin-capping protein subunit alpha</fullName>
    </recommendedName>
</protein>
<evidence type="ECO:0000256" key="1">
    <source>
        <dbReference type="ARBA" id="ARBA00022467"/>
    </source>
</evidence>
<dbReference type="InterPro" id="IPR042276">
    <property type="entry name" value="CapZ_alpha/beta_2"/>
</dbReference>
<dbReference type="GO" id="GO:0030863">
    <property type="term" value="C:cortical cytoskeleton"/>
    <property type="evidence" value="ECO:0007669"/>
    <property type="project" value="TreeGrafter"/>
</dbReference>
<feature type="compositionally biased region" description="Basic and acidic residues" evidence="4">
    <location>
        <begin position="73"/>
        <end position="83"/>
    </location>
</feature>
<keyword evidence="2 3" id="KW-0009">Actin-binding</keyword>
<evidence type="ECO:0000313" key="5">
    <source>
        <dbReference type="EMBL" id="CAI2377410.1"/>
    </source>
</evidence>
<evidence type="ECO:0000256" key="2">
    <source>
        <dbReference type="ARBA" id="ARBA00023203"/>
    </source>
</evidence>
<keyword evidence="1 3" id="KW-0117">Actin capping</keyword>
<dbReference type="Gene3D" id="3.90.1150.210">
    <property type="entry name" value="F-actin capping protein, beta subunit"/>
    <property type="match status" value="1"/>
</dbReference>
<name>A0AAD1XSC8_EUPCR</name>
<evidence type="ECO:0000313" key="6">
    <source>
        <dbReference type="Proteomes" id="UP001295684"/>
    </source>
</evidence>
<dbReference type="InterPro" id="IPR042489">
    <property type="entry name" value="CapZ_alpha_1"/>
</dbReference>
<dbReference type="Pfam" id="PF01267">
    <property type="entry name" value="F-actin_cap_A"/>
    <property type="match status" value="1"/>
</dbReference>
<dbReference type="InterPro" id="IPR037282">
    <property type="entry name" value="CapZ_alpha/beta"/>
</dbReference>
<comment type="subunit">
    <text evidence="3">Heterodimer of an alpha and a beta subunit.</text>
</comment>
<reference evidence="5" key="1">
    <citation type="submission" date="2023-07" db="EMBL/GenBank/DDBJ databases">
        <authorList>
            <consortium name="AG Swart"/>
            <person name="Singh M."/>
            <person name="Singh A."/>
            <person name="Seah K."/>
            <person name="Emmerich C."/>
        </authorList>
    </citation>
    <scope>NUCLEOTIDE SEQUENCE</scope>
    <source>
        <strain evidence="5">DP1</strain>
    </source>
</reference>
<dbReference type="GO" id="GO:0051016">
    <property type="term" value="P:barbed-end actin filament capping"/>
    <property type="evidence" value="ECO:0007669"/>
    <property type="project" value="UniProtKB-UniRule"/>
</dbReference>